<accession>A0A830H723</accession>
<feature type="region of interest" description="Disordered" evidence="9">
    <location>
        <begin position="1"/>
        <end position="29"/>
    </location>
</feature>
<dbReference type="EMBL" id="BNJQ01000002">
    <property type="protein sequence ID" value="GHP02103.1"/>
    <property type="molecule type" value="Genomic_DNA"/>
</dbReference>
<dbReference type="InterPro" id="IPR001594">
    <property type="entry name" value="Palmitoyltrfase_DHHC"/>
</dbReference>
<dbReference type="Proteomes" id="UP000660262">
    <property type="component" value="Unassembled WGS sequence"/>
</dbReference>
<evidence type="ECO:0000259" key="10">
    <source>
        <dbReference type="Pfam" id="PF01529"/>
    </source>
</evidence>
<comment type="caution">
    <text evidence="11">The sequence shown here is derived from an EMBL/GenBank/DDBJ whole genome shotgun (WGS) entry which is preliminary data.</text>
</comment>
<evidence type="ECO:0000256" key="3">
    <source>
        <dbReference type="ARBA" id="ARBA00022692"/>
    </source>
</evidence>
<evidence type="ECO:0000256" key="5">
    <source>
        <dbReference type="ARBA" id="ARBA00023136"/>
    </source>
</evidence>
<sequence>MQEFARNTQTLTSHVSRLTSHVSRPHDTLSRADSADDLLAALQSRSDFLDVILAHDDEKKAVSKKSAKSAPKNVDSPVRHGLRIRVEAMPEGIFVAWCVLGVETGGGGGGGGDSLPRGDVDARRQVGVDAASQSQARRRKRAVQYATRYAAMPLWRKACCHAPKKQRYECLRGMGAIIAGTAALVTLAEWLQQEVHNSSWSVPLLVLRASTSVLGACIVLIWWVDPGYLRPHAPHPRAAEWAAAGAERCPQCDVQRPPKTRDLSSGQNWRTHHCRICKVCVLDFDHHCSVLGRCISKRNVALFVGVNFAGAIAALSWSMLMRDIAYDYAARSWPADSSSSSPTWLAWMFFHLVMDPVCFAAAGFSMFLGIFGVVHVFPLDDVIDNARDEIDEQDDDDDAGGGGSDSHGIRSVFEVCVRLCSLTVRVLTALGQLVVTRHAYLRDSVFGRRVPHRRKIE</sequence>
<dbReference type="PANTHER" id="PTHR22883:SF23">
    <property type="entry name" value="PALMITOYLTRANSFERASE ZDHHC6"/>
    <property type="match status" value="1"/>
</dbReference>
<comment type="catalytic activity">
    <reaction evidence="8">
        <text>L-cysteinyl-[protein] + hexadecanoyl-CoA = S-hexadecanoyl-L-cysteinyl-[protein] + CoA</text>
        <dbReference type="Rhea" id="RHEA:36683"/>
        <dbReference type="Rhea" id="RHEA-COMP:10131"/>
        <dbReference type="Rhea" id="RHEA-COMP:11032"/>
        <dbReference type="ChEBI" id="CHEBI:29950"/>
        <dbReference type="ChEBI" id="CHEBI:57287"/>
        <dbReference type="ChEBI" id="CHEBI:57379"/>
        <dbReference type="ChEBI" id="CHEBI:74151"/>
        <dbReference type="EC" id="2.3.1.225"/>
    </reaction>
</comment>
<dbReference type="InterPro" id="IPR039859">
    <property type="entry name" value="PFA4/ZDH16/20/ERF2-like"/>
</dbReference>
<dbReference type="EC" id="2.3.1.225" evidence="8"/>
<reference evidence="11" key="1">
    <citation type="submission" date="2020-10" db="EMBL/GenBank/DDBJ databases">
        <title>Unveiling of a novel bifunctional photoreceptor, Dualchrome1, isolated from a cosmopolitan green alga.</title>
        <authorList>
            <person name="Suzuki S."/>
            <person name="Kawachi M."/>
        </authorList>
    </citation>
    <scope>NUCLEOTIDE SEQUENCE</scope>
    <source>
        <strain evidence="11">NIES 2893</strain>
    </source>
</reference>
<name>A0A830H723_9CHLO</name>
<dbReference type="PANTHER" id="PTHR22883">
    <property type="entry name" value="ZINC FINGER DHHC DOMAIN CONTAINING PROTEIN"/>
    <property type="match status" value="1"/>
</dbReference>
<keyword evidence="2 8" id="KW-0808">Transferase</keyword>
<comment type="subcellular location">
    <subcellularLocation>
        <location evidence="1">Membrane</location>
        <topology evidence="1">Multi-pass membrane protein</topology>
    </subcellularLocation>
</comment>
<feature type="transmembrane region" description="Helical" evidence="8">
    <location>
        <begin position="344"/>
        <end position="377"/>
    </location>
</feature>
<evidence type="ECO:0000313" key="12">
    <source>
        <dbReference type="Proteomes" id="UP000660262"/>
    </source>
</evidence>
<dbReference type="GO" id="GO:0005783">
    <property type="term" value="C:endoplasmic reticulum"/>
    <property type="evidence" value="ECO:0007669"/>
    <property type="project" value="TreeGrafter"/>
</dbReference>
<feature type="transmembrane region" description="Helical" evidence="8">
    <location>
        <begin position="204"/>
        <end position="224"/>
    </location>
</feature>
<feature type="transmembrane region" description="Helical" evidence="8">
    <location>
        <begin position="300"/>
        <end position="320"/>
    </location>
</feature>
<dbReference type="GO" id="GO:0019706">
    <property type="term" value="F:protein-cysteine S-palmitoyltransferase activity"/>
    <property type="evidence" value="ECO:0007669"/>
    <property type="project" value="UniProtKB-EC"/>
</dbReference>
<evidence type="ECO:0000256" key="1">
    <source>
        <dbReference type="ARBA" id="ARBA00004141"/>
    </source>
</evidence>
<comment type="similarity">
    <text evidence="7">Belongs to the DHHC palmitoyltransferase family. PFA5 subfamily.</text>
</comment>
<feature type="compositionally biased region" description="Polar residues" evidence="9">
    <location>
        <begin position="1"/>
        <end position="22"/>
    </location>
</feature>
<dbReference type="GO" id="GO:0006612">
    <property type="term" value="P:protein targeting to membrane"/>
    <property type="evidence" value="ECO:0007669"/>
    <property type="project" value="TreeGrafter"/>
</dbReference>
<keyword evidence="5 8" id="KW-0472">Membrane</keyword>
<evidence type="ECO:0000256" key="8">
    <source>
        <dbReference type="RuleBase" id="RU079119"/>
    </source>
</evidence>
<feature type="transmembrane region" description="Helical" evidence="8">
    <location>
        <begin position="173"/>
        <end position="192"/>
    </location>
</feature>
<evidence type="ECO:0000256" key="4">
    <source>
        <dbReference type="ARBA" id="ARBA00022989"/>
    </source>
</evidence>
<evidence type="ECO:0000256" key="9">
    <source>
        <dbReference type="SAM" id="MobiDB-lite"/>
    </source>
</evidence>
<proteinExistence type="inferred from homology"/>
<evidence type="ECO:0000313" key="11">
    <source>
        <dbReference type="EMBL" id="GHP02103.1"/>
    </source>
</evidence>
<evidence type="ECO:0000256" key="2">
    <source>
        <dbReference type="ARBA" id="ARBA00022679"/>
    </source>
</evidence>
<evidence type="ECO:0000256" key="6">
    <source>
        <dbReference type="ARBA" id="ARBA00023315"/>
    </source>
</evidence>
<gene>
    <name evidence="11" type="ORF">PPROV_000085900</name>
</gene>
<comment type="domain">
    <text evidence="8">The DHHC domain is required for palmitoyltransferase activity.</text>
</comment>
<dbReference type="PROSITE" id="PS50216">
    <property type="entry name" value="DHHC"/>
    <property type="match status" value="1"/>
</dbReference>
<keyword evidence="4 8" id="KW-1133">Transmembrane helix</keyword>
<keyword evidence="3 8" id="KW-0812">Transmembrane</keyword>
<feature type="domain" description="Palmitoyltransferase DHHC" evidence="10">
    <location>
        <begin position="269"/>
        <end position="370"/>
    </location>
</feature>
<dbReference type="GO" id="GO:0016020">
    <property type="term" value="C:membrane"/>
    <property type="evidence" value="ECO:0007669"/>
    <property type="project" value="UniProtKB-SubCell"/>
</dbReference>
<dbReference type="GO" id="GO:0005794">
    <property type="term" value="C:Golgi apparatus"/>
    <property type="evidence" value="ECO:0007669"/>
    <property type="project" value="TreeGrafter"/>
</dbReference>
<organism evidence="11 12">
    <name type="scientific">Pycnococcus provasolii</name>
    <dbReference type="NCBI Taxonomy" id="41880"/>
    <lineage>
        <taxon>Eukaryota</taxon>
        <taxon>Viridiplantae</taxon>
        <taxon>Chlorophyta</taxon>
        <taxon>Pseudoscourfieldiophyceae</taxon>
        <taxon>Pseudoscourfieldiales</taxon>
        <taxon>Pycnococcaceae</taxon>
        <taxon>Pycnococcus</taxon>
    </lineage>
</organism>
<evidence type="ECO:0000256" key="7">
    <source>
        <dbReference type="ARBA" id="ARBA00038298"/>
    </source>
</evidence>
<dbReference type="OrthoDB" id="302728at2759"/>
<dbReference type="Pfam" id="PF01529">
    <property type="entry name" value="DHHC"/>
    <property type="match status" value="1"/>
</dbReference>
<keyword evidence="6 8" id="KW-0012">Acyltransferase</keyword>
<dbReference type="AlphaFoldDB" id="A0A830H723"/>
<keyword evidence="12" id="KW-1185">Reference proteome</keyword>
<protein>
    <recommendedName>
        <fullName evidence="8">S-acyltransferase</fullName>
        <ecNumber evidence="8">2.3.1.225</ecNumber>
    </recommendedName>
    <alternativeName>
        <fullName evidence="8">Palmitoyltransferase</fullName>
    </alternativeName>
</protein>